<feature type="transmembrane region" description="Helical" evidence="1">
    <location>
        <begin position="12"/>
        <end position="34"/>
    </location>
</feature>
<evidence type="ECO:0000256" key="1">
    <source>
        <dbReference type="SAM" id="Phobius"/>
    </source>
</evidence>
<dbReference type="PANTHER" id="PTHR33371:SF4">
    <property type="entry name" value="INTERMEMBRANE PHOSPHOLIPID TRANSPORT SYSTEM BINDING PROTEIN MLAD"/>
    <property type="match status" value="1"/>
</dbReference>
<dbReference type="OrthoDB" id="9769132at2"/>
<dbReference type="EMBL" id="RYYU01000001">
    <property type="protein sequence ID" value="RUL60044.1"/>
    <property type="molecule type" value="Genomic_DNA"/>
</dbReference>
<sequence>MNFFTKEVKIALVAIVGLVVLFYGLNFLKGLSIFSSEKIYYIKFKDVSGLSQSSPIYANGFRVGVVKEVIFDYSNPESVKVAVNVDKQLNMPEGTSAEIVSDVLGNVQVNLLFGDNKGRQLEPGAVIEGEINEGALGQVKKMIPTIEKILPKLDSIMTNLNVLLTDPAVAQSLHNVETVTANLTTSTRQLNMLMGQLNRDVPAMTQRAGRLMDNANMVTENLTKVDVEQTIRKVNATLDNVQQFTEQLNSNNGSLGLLMRDQSLYNNLNSTMQSADSLLINLRENPKRYVHFSLFGRKNK</sequence>
<keyword evidence="1" id="KW-0472">Membrane</keyword>
<name>A0A3S0QUN5_9BACT</name>
<dbReference type="PANTHER" id="PTHR33371">
    <property type="entry name" value="INTERMEMBRANE PHOSPHOLIPID TRANSPORT SYSTEM BINDING PROTEIN MLAD-RELATED"/>
    <property type="match status" value="1"/>
</dbReference>
<evidence type="ECO:0000313" key="4">
    <source>
        <dbReference type="Proteomes" id="UP000278983"/>
    </source>
</evidence>
<organism evidence="3 4">
    <name type="scientific">Prevotella koreensis</name>
    <dbReference type="NCBI Taxonomy" id="2490854"/>
    <lineage>
        <taxon>Bacteria</taxon>
        <taxon>Pseudomonadati</taxon>
        <taxon>Bacteroidota</taxon>
        <taxon>Bacteroidia</taxon>
        <taxon>Bacteroidales</taxon>
        <taxon>Prevotellaceae</taxon>
        <taxon>Prevotella</taxon>
    </lineage>
</organism>
<dbReference type="InterPro" id="IPR003399">
    <property type="entry name" value="Mce/MlaD"/>
</dbReference>
<feature type="domain" description="Mce/MlaD" evidence="2">
    <location>
        <begin position="39"/>
        <end position="112"/>
    </location>
</feature>
<reference evidence="3 4" key="1">
    <citation type="submission" date="2018-12" db="EMBL/GenBank/DDBJ databases">
        <title>Genome sequencing of Prevotella sp. KCOM 3155 (= JS262).</title>
        <authorList>
            <person name="Kook J.-K."/>
            <person name="Park S.-N."/>
            <person name="Lim Y.K."/>
        </authorList>
    </citation>
    <scope>NUCLEOTIDE SEQUENCE [LARGE SCALE GENOMIC DNA]</scope>
    <source>
        <strain evidence="3 4">KCOM 3155</strain>
    </source>
</reference>
<dbReference type="Proteomes" id="UP000278983">
    <property type="component" value="Unassembled WGS sequence"/>
</dbReference>
<protein>
    <submittedName>
        <fullName evidence="3">MCE family protein</fullName>
    </submittedName>
</protein>
<dbReference type="Pfam" id="PF02470">
    <property type="entry name" value="MlaD"/>
    <property type="match status" value="1"/>
</dbReference>
<gene>
    <name evidence="3" type="ORF">EHV08_09995</name>
</gene>
<accession>A0A3S0QUN5</accession>
<keyword evidence="4" id="KW-1185">Reference proteome</keyword>
<keyword evidence="1" id="KW-0812">Transmembrane</keyword>
<dbReference type="RefSeq" id="WP_126679138.1">
    <property type="nucleotide sequence ID" value="NZ_RYYU01000001.1"/>
</dbReference>
<evidence type="ECO:0000313" key="3">
    <source>
        <dbReference type="EMBL" id="RUL60044.1"/>
    </source>
</evidence>
<evidence type="ECO:0000259" key="2">
    <source>
        <dbReference type="Pfam" id="PF02470"/>
    </source>
</evidence>
<comment type="caution">
    <text evidence="3">The sequence shown here is derived from an EMBL/GenBank/DDBJ whole genome shotgun (WGS) entry which is preliminary data.</text>
</comment>
<proteinExistence type="predicted"/>
<dbReference type="AlphaFoldDB" id="A0A3S0QUN5"/>
<keyword evidence="1" id="KW-1133">Transmembrane helix</keyword>
<dbReference type="InterPro" id="IPR052336">
    <property type="entry name" value="MlaD_Phospholipid_Transporter"/>
</dbReference>